<feature type="domain" description="DUF397" evidence="1">
    <location>
        <begin position="9"/>
        <end position="61"/>
    </location>
</feature>
<proteinExistence type="predicted"/>
<dbReference type="KEGG" id="sfiy:F0344_23745"/>
<dbReference type="EMBL" id="CP045702">
    <property type="protein sequence ID" value="QNE77219.1"/>
    <property type="molecule type" value="Genomic_DNA"/>
</dbReference>
<dbReference type="Pfam" id="PF04149">
    <property type="entry name" value="DUF397"/>
    <property type="match status" value="1"/>
</dbReference>
<evidence type="ECO:0000259" key="1">
    <source>
        <dbReference type="Pfam" id="PF04149"/>
    </source>
</evidence>
<organism evidence="2 3">
    <name type="scientific">Streptomyces finlayi</name>
    <dbReference type="NCBI Taxonomy" id="67296"/>
    <lineage>
        <taxon>Bacteria</taxon>
        <taxon>Bacillati</taxon>
        <taxon>Actinomycetota</taxon>
        <taxon>Actinomycetes</taxon>
        <taxon>Kitasatosporales</taxon>
        <taxon>Streptomycetaceae</taxon>
        <taxon>Streptomyces</taxon>
    </lineage>
</organism>
<dbReference type="AlphaFoldDB" id="A0A7G7BPF4"/>
<dbReference type="RefSeq" id="WP_185300710.1">
    <property type="nucleotide sequence ID" value="NZ_CP045702.1"/>
</dbReference>
<gene>
    <name evidence="2" type="ORF">F0344_23745</name>
</gene>
<dbReference type="InterPro" id="IPR007278">
    <property type="entry name" value="DUF397"/>
</dbReference>
<name>A0A7G7BPF4_9ACTN</name>
<protein>
    <submittedName>
        <fullName evidence="2">DUF397 domain-containing protein</fullName>
    </submittedName>
</protein>
<evidence type="ECO:0000313" key="2">
    <source>
        <dbReference type="EMBL" id="QNE77219.1"/>
    </source>
</evidence>
<keyword evidence="3" id="KW-1185">Reference proteome</keyword>
<evidence type="ECO:0000313" key="3">
    <source>
        <dbReference type="Proteomes" id="UP000515307"/>
    </source>
</evidence>
<accession>A0A7G7BPF4</accession>
<sequence length="71" mass="7315">MDRVDPTEASWVKSSYSNAQSSCVEIATVGGGIVPVRDSKSALGPVIVLGDRAWGAFVSGISEDGPFAGRC</sequence>
<reference evidence="3" key="1">
    <citation type="submission" date="2019-10" db="EMBL/GenBank/DDBJ databases">
        <title>Antimicrobial potential of Antarctic Bacteria.</title>
        <authorList>
            <person name="Benaud N."/>
            <person name="Edwards R.J."/>
            <person name="Ferrari B.C."/>
        </authorList>
    </citation>
    <scope>NUCLEOTIDE SEQUENCE [LARGE SCALE GENOMIC DNA]</scope>
    <source>
        <strain evidence="3">NBSH44</strain>
    </source>
</reference>
<dbReference type="Proteomes" id="UP000515307">
    <property type="component" value="Chromosome"/>
</dbReference>